<keyword evidence="2" id="KW-0732">Signal</keyword>
<name>A0AB35IRE4_9FIRM</name>
<feature type="chain" id="PRO_5044279345" evidence="2">
    <location>
        <begin position="22"/>
        <end position="274"/>
    </location>
</feature>
<dbReference type="EMBL" id="JAQLKE010000031">
    <property type="protein sequence ID" value="MDB7085114.1"/>
    <property type="molecule type" value="Genomic_DNA"/>
</dbReference>
<dbReference type="RefSeq" id="WP_195991980.1">
    <property type="nucleotide sequence ID" value="NZ_JADPBJ010000011.1"/>
</dbReference>
<organism evidence="3 4">
    <name type="scientific">Thomasclavelia ramosa</name>
    <dbReference type="NCBI Taxonomy" id="1547"/>
    <lineage>
        <taxon>Bacteria</taxon>
        <taxon>Bacillati</taxon>
        <taxon>Bacillota</taxon>
        <taxon>Erysipelotrichia</taxon>
        <taxon>Erysipelotrichales</taxon>
        <taxon>Coprobacillaceae</taxon>
        <taxon>Thomasclavelia</taxon>
    </lineage>
</organism>
<gene>
    <name evidence="3" type="ORF">PM738_15000</name>
</gene>
<feature type="signal peptide" evidence="2">
    <location>
        <begin position="1"/>
        <end position="21"/>
    </location>
</feature>
<evidence type="ECO:0000313" key="3">
    <source>
        <dbReference type="EMBL" id="MDB7085114.1"/>
    </source>
</evidence>
<sequence length="274" mass="30429">MFKYKKILIFSSIFSICIAFSPLRKVSAEDDVFSSLKENYKTQAANYGKLGEDNVDPGYKTYLNNISVSSDILASELKDFNNYTYENIPAYEKIQSEYLQAVQSKTDVSSKAAETYQITKNEALKQLNSTAKNQEDSYSSFASSLNDLKAELTNKKSSITSSAKEAATKRYNSVASGYSDAVSKVNSQQISSGDFTKLTDYKSEYKSAVAKLQNQYKDYSANANIAINKDKSNPVSSTIYSGCTTGAKKANTSLTDKQIAEYCKKESTIYQKPW</sequence>
<comment type="caution">
    <text evidence="3">The sequence shown here is derived from an EMBL/GenBank/DDBJ whole genome shotgun (WGS) entry which is preliminary data.</text>
</comment>
<evidence type="ECO:0000256" key="2">
    <source>
        <dbReference type="SAM" id="SignalP"/>
    </source>
</evidence>
<dbReference type="AlphaFoldDB" id="A0AB35IRE4"/>
<accession>A0AB35IRE4</accession>
<evidence type="ECO:0000256" key="1">
    <source>
        <dbReference type="SAM" id="Coils"/>
    </source>
</evidence>
<keyword evidence="1" id="KW-0175">Coiled coil</keyword>
<feature type="coiled-coil region" evidence="1">
    <location>
        <begin position="202"/>
        <end position="229"/>
    </location>
</feature>
<protein>
    <submittedName>
        <fullName evidence="3">Uncharacterized protein</fullName>
    </submittedName>
</protein>
<reference evidence="3" key="1">
    <citation type="submission" date="2023-01" db="EMBL/GenBank/DDBJ databases">
        <title>Human gut microbiome strain richness.</title>
        <authorList>
            <person name="Chen-Liaw A."/>
        </authorList>
    </citation>
    <scope>NUCLEOTIDE SEQUENCE</scope>
    <source>
        <strain evidence="3">1001217st2_G6_1001217B_191108</strain>
    </source>
</reference>
<evidence type="ECO:0000313" key="4">
    <source>
        <dbReference type="Proteomes" id="UP001211987"/>
    </source>
</evidence>
<proteinExistence type="predicted"/>
<dbReference type="Proteomes" id="UP001211987">
    <property type="component" value="Unassembled WGS sequence"/>
</dbReference>